<protein>
    <submittedName>
        <fullName evidence="2">Uncharacterized protein</fullName>
    </submittedName>
</protein>
<dbReference type="HOGENOM" id="CLU_409959_0_0_1"/>
<proteinExistence type="predicted"/>
<accession>A0A0C3CEX9</accession>
<feature type="region of interest" description="Disordered" evidence="1">
    <location>
        <begin position="253"/>
        <end position="281"/>
    </location>
</feature>
<dbReference type="Proteomes" id="UP000053424">
    <property type="component" value="Unassembled WGS sequence"/>
</dbReference>
<dbReference type="AlphaFoldDB" id="A0A0C3CEX9"/>
<dbReference type="OrthoDB" id="3068520at2759"/>
<evidence type="ECO:0000313" key="3">
    <source>
        <dbReference type="Proteomes" id="UP000053424"/>
    </source>
</evidence>
<reference evidence="3" key="2">
    <citation type="submission" date="2015-01" db="EMBL/GenBank/DDBJ databases">
        <title>Evolutionary Origins and Diversification of the Mycorrhizal Mutualists.</title>
        <authorList>
            <consortium name="DOE Joint Genome Institute"/>
            <consortium name="Mycorrhizal Genomics Consortium"/>
            <person name="Kohler A."/>
            <person name="Kuo A."/>
            <person name="Nagy L.G."/>
            <person name="Floudas D."/>
            <person name="Copeland A."/>
            <person name="Barry K.W."/>
            <person name="Cichocki N."/>
            <person name="Veneault-Fourrey C."/>
            <person name="LaButti K."/>
            <person name="Lindquist E.A."/>
            <person name="Lipzen A."/>
            <person name="Lundell T."/>
            <person name="Morin E."/>
            <person name="Murat C."/>
            <person name="Riley R."/>
            <person name="Ohm R."/>
            <person name="Sun H."/>
            <person name="Tunlid A."/>
            <person name="Henrissat B."/>
            <person name="Grigoriev I.V."/>
            <person name="Hibbett D.S."/>
            <person name="Martin F."/>
        </authorList>
    </citation>
    <scope>NUCLEOTIDE SEQUENCE [LARGE SCALE GENOMIC DNA]</scope>
    <source>
        <strain evidence="3">h7</strain>
    </source>
</reference>
<sequence>MPQIETTQVVAPPRRPPGVDLTFSAFSTIPTTPTNTTNNKHPLNLTSPTLTLKSSHSATSPFSAMLSAKFVPATGVPRTPGMNSKSVNGNLSKTPSGAAFSGVHNVKTPLSASFEQVFVVDPESTTVDSDGVLNDGDRLLAYPEDEFECELEPPLLTNRALRIVPLPSPSPGLSGVDMSFWTRELGGQDYDDDFGLQEGDSDELYSKGYFESEHAPLSPLRWGFEGEDVNPDPVSSGWHRYDKFWMDTVGSVDVDSPSSSSCSSSSDDDTDVSESDSTYARSGSPLEFLDLGAWCRDTTASPPSSSFLFGYSAPAVEADSALTALFSKLTSAIPVELHDALKEGVKLEYNAWGGKLAIIIGEKQDDDSFKNCEESARSLKFGIHTLSVSVVHSLGSLVAREEPTAQFRLLLHILSWAQTEWRTTLEELSLELPEAFVLPKDSLKGIAAPKPIQHSDDSDASALHTLTWTGDLQFLSEILRGCFSPQTLKGIQALKVNSEISVDDALLLLGRFEGLESGIRSIEIVGAGVGGCEPVLLPEYLESEVPTENGQVGLTESSASPSSKKVSLPYLDTLRINASVSLAAFFAAVDLPRLCELELDLGDKRDGDAAEDTLYALFGTVLMPSSPEGEGGLLYLDVKHGGTYEIGERMRGLVVQQDPDAYVVINGERN</sequence>
<evidence type="ECO:0000313" key="2">
    <source>
        <dbReference type="EMBL" id="KIM42759.1"/>
    </source>
</evidence>
<keyword evidence="3" id="KW-1185">Reference proteome</keyword>
<feature type="compositionally biased region" description="Low complexity" evidence="1">
    <location>
        <begin position="253"/>
        <end position="265"/>
    </location>
</feature>
<gene>
    <name evidence="2" type="ORF">M413DRAFT_26757</name>
</gene>
<reference evidence="2 3" key="1">
    <citation type="submission" date="2014-04" db="EMBL/GenBank/DDBJ databases">
        <authorList>
            <consortium name="DOE Joint Genome Institute"/>
            <person name="Kuo A."/>
            <person name="Gay G."/>
            <person name="Dore J."/>
            <person name="Kohler A."/>
            <person name="Nagy L.G."/>
            <person name="Floudas D."/>
            <person name="Copeland A."/>
            <person name="Barry K.W."/>
            <person name="Cichocki N."/>
            <person name="Veneault-Fourrey C."/>
            <person name="LaButti K."/>
            <person name="Lindquist E.A."/>
            <person name="Lipzen A."/>
            <person name="Lundell T."/>
            <person name="Morin E."/>
            <person name="Murat C."/>
            <person name="Sun H."/>
            <person name="Tunlid A."/>
            <person name="Henrissat B."/>
            <person name="Grigoriev I.V."/>
            <person name="Hibbett D.S."/>
            <person name="Martin F."/>
            <person name="Nordberg H.P."/>
            <person name="Cantor M.N."/>
            <person name="Hua S.X."/>
        </authorList>
    </citation>
    <scope>NUCLEOTIDE SEQUENCE [LARGE SCALE GENOMIC DNA]</scope>
    <source>
        <strain evidence="3">h7</strain>
    </source>
</reference>
<evidence type="ECO:0000256" key="1">
    <source>
        <dbReference type="SAM" id="MobiDB-lite"/>
    </source>
</evidence>
<organism evidence="2 3">
    <name type="scientific">Hebeloma cylindrosporum</name>
    <dbReference type="NCBI Taxonomy" id="76867"/>
    <lineage>
        <taxon>Eukaryota</taxon>
        <taxon>Fungi</taxon>
        <taxon>Dikarya</taxon>
        <taxon>Basidiomycota</taxon>
        <taxon>Agaricomycotina</taxon>
        <taxon>Agaricomycetes</taxon>
        <taxon>Agaricomycetidae</taxon>
        <taxon>Agaricales</taxon>
        <taxon>Agaricineae</taxon>
        <taxon>Hymenogastraceae</taxon>
        <taxon>Hebeloma</taxon>
    </lineage>
</organism>
<name>A0A0C3CEX9_HEBCY</name>
<dbReference type="EMBL" id="KN831777">
    <property type="protein sequence ID" value="KIM42759.1"/>
    <property type="molecule type" value="Genomic_DNA"/>
</dbReference>